<feature type="compositionally biased region" description="Polar residues" evidence="2">
    <location>
        <begin position="36"/>
        <end position="46"/>
    </location>
</feature>
<dbReference type="InterPro" id="IPR042509">
    <property type="entry name" value="ZCCHC3"/>
</dbReference>
<dbReference type="SUPFAM" id="SSF57756">
    <property type="entry name" value="Retrovirus zinc finger-like domains"/>
    <property type="match status" value="2"/>
</dbReference>
<dbReference type="Gene3D" id="4.10.60.10">
    <property type="entry name" value="Zinc finger, CCHC-type"/>
    <property type="match status" value="2"/>
</dbReference>
<dbReference type="Pfam" id="PF14392">
    <property type="entry name" value="zf-CCHC_4"/>
    <property type="match status" value="1"/>
</dbReference>
<dbReference type="InterPro" id="IPR001878">
    <property type="entry name" value="Znf_CCHC"/>
</dbReference>
<feature type="domain" description="CCHC-type" evidence="3">
    <location>
        <begin position="113"/>
        <end position="126"/>
    </location>
</feature>
<comment type="caution">
    <text evidence="4">The sequence shown here is derived from an EMBL/GenBank/DDBJ whole genome shotgun (WGS) entry which is preliminary data.</text>
</comment>
<dbReference type="EMBL" id="BDDD01007994">
    <property type="protein sequence ID" value="GAV91749.1"/>
    <property type="molecule type" value="Genomic_DNA"/>
</dbReference>
<dbReference type="Proteomes" id="UP000187406">
    <property type="component" value="Unassembled WGS sequence"/>
</dbReference>
<dbReference type="GO" id="GO:0002218">
    <property type="term" value="P:activation of innate immune response"/>
    <property type="evidence" value="ECO:0007669"/>
    <property type="project" value="InterPro"/>
</dbReference>
<dbReference type="GO" id="GO:0008270">
    <property type="term" value="F:zinc ion binding"/>
    <property type="evidence" value="ECO:0007669"/>
    <property type="project" value="UniProtKB-KW"/>
</dbReference>
<feature type="compositionally biased region" description="Polar residues" evidence="2">
    <location>
        <begin position="1"/>
        <end position="11"/>
    </location>
</feature>
<evidence type="ECO:0000313" key="4">
    <source>
        <dbReference type="EMBL" id="GAV91749.1"/>
    </source>
</evidence>
<dbReference type="OrthoDB" id="514078at2759"/>
<dbReference type="InterPro" id="IPR025836">
    <property type="entry name" value="Zn_knuckle_CX2CX4HX4C"/>
</dbReference>
<dbReference type="GO" id="GO:0003690">
    <property type="term" value="F:double-stranded DNA binding"/>
    <property type="evidence" value="ECO:0007669"/>
    <property type="project" value="InterPro"/>
</dbReference>
<dbReference type="PANTHER" id="PTHR22639:SF3">
    <property type="entry name" value="ZINC FINGER CCHC DOMAIN-CONTAINING PROTEIN 3"/>
    <property type="match status" value="1"/>
</dbReference>
<protein>
    <submittedName>
        <fullName evidence="4">Zf-CCHC domain-containing protein</fullName>
    </submittedName>
</protein>
<keyword evidence="1" id="KW-0863">Zinc-finger</keyword>
<feature type="region of interest" description="Disordered" evidence="2">
    <location>
        <begin position="1"/>
        <end position="47"/>
    </location>
</feature>
<reference evidence="5" key="1">
    <citation type="submission" date="2016-04" db="EMBL/GenBank/DDBJ databases">
        <title>Cephalotus genome sequencing.</title>
        <authorList>
            <person name="Fukushima K."/>
            <person name="Hasebe M."/>
            <person name="Fang X."/>
        </authorList>
    </citation>
    <scope>NUCLEOTIDE SEQUENCE [LARGE SCALE GENOMIC DNA]</scope>
    <source>
        <strain evidence="5">cv. St1</strain>
    </source>
</reference>
<dbReference type="PANTHER" id="PTHR22639">
    <property type="entry name" value="GAG-RELATED PROTEIN"/>
    <property type="match status" value="1"/>
</dbReference>
<sequence>MRQLCIETQQVKRTRPAPSECQDGDSSTKSSKNSSQETASKGTPSQEGDIRPRACLYCGRTGHQVKDCWLKNMLCMRCGATGHVMKNCTRDPSQQTANCGTPVQGSNAGTGACYYCGRKGHLQKDCWRMNGLCFRYGAPGHSVKDCPKSPATEPTRPISNSDAATGPSQRGGKGKGIMRGTIFHSYLHHT</sequence>
<dbReference type="InParanoid" id="A0A1Q3DH54"/>
<name>A0A1Q3DH54_CEPFO</name>
<dbReference type="Pfam" id="PF00098">
    <property type="entry name" value="zf-CCHC"/>
    <property type="match status" value="3"/>
</dbReference>
<feature type="compositionally biased region" description="Polar residues" evidence="2">
    <location>
        <begin position="157"/>
        <end position="168"/>
    </location>
</feature>
<accession>A0A1Q3DH54</accession>
<dbReference type="AlphaFoldDB" id="A0A1Q3DH54"/>
<dbReference type="GO" id="GO:0003723">
    <property type="term" value="F:RNA binding"/>
    <property type="evidence" value="ECO:0007669"/>
    <property type="project" value="InterPro"/>
</dbReference>
<organism evidence="4 5">
    <name type="scientific">Cephalotus follicularis</name>
    <name type="common">Albany pitcher plant</name>
    <dbReference type="NCBI Taxonomy" id="3775"/>
    <lineage>
        <taxon>Eukaryota</taxon>
        <taxon>Viridiplantae</taxon>
        <taxon>Streptophyta</taxon>
        <taxon>Embryophyta</taxon>
        <taxon>Tracheophyta</taxon>
        <taxon>Spermatophyta</taxon>
        <taxon>Magnoliopsida</taxon>
        <taxon>eudicotyledons</taxon>
        <taxon>Gunneridae</taxon>
        <taxon>Pentapetalae</taxon>
        <taxon>rosids</taxon>
        <taxon>fabids</taxon>
        <taxon>Oxalidales</taxon>
        <taxon>Cephalotaceae</taxon>
        <taxon>Cephalotus</taxon>
    </lineage>
</organism>
<evidence type="ECO:0000256" key="2">
    <source>
        <dbReference type="SAM" id="MobiDB-lite"/>
    </source>
</evidence>
<evidence type="ECO:0000313" key="5">
    <source>
        <dbReference type="Proteomes" id="UP000187406"/>
    </source>
</evidence>
<feature type="domain" description="CCHC-type" evidence="3">
    <location>
        <begin position="75"/>
        <end position="90"/>
    </location>
</feature>
<dbReference type="SMART" id="SM00343">
    <property type="entry name" value="ZnF_C2HC"/>
    <property type="match status" value="4"/>
</dbReference>
<dbReference type="PROSITE" id="PS50158">
    <property type="entry name" value="ZF_CCHC"/>
    <property type="match status" value="3"/>
</dbReference>
<keyword evidence="5" id="KW-1185">Reference proteome</keyword>
<evidence type="ECO:0000259" key="3">
    <source>
        <dbReference type="PROSITE" id="PS50158"/>
    </source>
</evidence>
<feature type="domain" description="CCHC-type" evidence="3">
    <location>
        <begin position="55"/>
        <end position="68"/>
    </location>
</feature>
<evidence type="ECO:0000256" key="1">
    <source>
        <dbReference type="PROSITE-ProRule" id="PRU00047"/>
    </source>
</evidence>
<feature type="region of interest" description="Disordered" evidence="2">
    <location>
        <begin position="143"/>
        <end position="178"/>
    </location>
</feature>
<keyword evidence="1" id="KW-0479">Metal-binding</keyword>
<gene>
    <name evidence="4" type="ORF">CFOL_v3_35138</name>
</gene>
<proteinExistence type="predicted"/>
<keyword evidence="1" id="KW-0862">Zinc</keyword>
<dbReference type="InterPro" id="IPR036875">
    <property type="entry name" value="Znf_CCHC_sf"/>
</dbReference>